<dbReference type="EMBL" id="JAKUMG010000084">
    <property type="protein sequence ID" value="MDI4671636.1"/>
    <property type="molecule type" value="Genomic_DNA"/>
</dbReference>
<evidence type="ECO:0000313" key="1">
    <source>
        <dbReference type="EMBL" id="MDI4671636.1"/>
    </source>
</evidence>
<dbReference type="Proteomes" id="UP001156974">
    <property type="component" value="Unassembled WGS sequence"/>
</dbReference>
<gene>
    <name evidence="1" type="ORF">MKZ47_21575</name>
</gene>
<accession>A0ABT6U640</accession>
<protein>
    <submittedName>
        <fullName evidence="1">UDP-forming cellulose synthase catalytic subunit</fullName>
    </submittedName>
</protein>
<name>A0ABT6U640_9GAMM</name>
<proteinExistence type="predicted"/>
<comment type="caution">
    <text evidence="1">The sequence shown here is derived from an EMBL/GenBank/DDBJ whole genome shotgun (WGS) entry which is preliminary data.</text>
</comment>
<keyword evidence="2" id="KW-1185">Reference proteome</keyword>
<evidence type="ECO:0000313" key="2">
    <source>
        <dbReference type="Proteomes" id="UP001156974"/>
    </source>
</evidence>
<sequence length="103" mass="12150">NDKVELLMSRGLKQFSFPTYICNTRDKQLGLTLRDLDLEKQKTFIQCTFSRADAWLDWQENFKHDKPSYSFSHVFYTSLRGFKNLIFHAPNELRPAIAFASRV</sequence>
<feature type="non-terminal residue" evidence="1">
    <location>
        <position position="1"/>
    </location>
</feature>
<reference evidence="1 2" key="1">
    <citation type="submission" date="2022-02" db="EMBL/GenBank/DDBJ databases">
        <title>Genome analysis of Beneficial Microorganisms for Coral consortium from Pocillopora damicornis.</title>
        <authorList>
            <person name="Rosado P.M."/>
            <person name="Cardoso P.M."/>
            <person name="Rosado J.G."/>
            <person name="Schultz J."/>
            <person name="Rocha U."/>
            <person name="Costa T.K."/>
            <person name="Peixoto R.S."/>
        </authorList>
    </citation>
    <scope>NUCLEOTIDE SEQUENCE [LARGE SCALE GENOMIC DNA]</scope>
    <source>
        <strain evidence="1 2">BMC5</strain>
    </source>
</reference>
<feature type="non-terminal residue" evidence="1">
    <location>
        <position position="103"/>
    </location>
</feature>
<organism evidence="1 2">
    <name type="scientific">Pseudoalteromonas shioyasakiensis</name>
    <dbReference type="NCBI Taxonomy" id="1190813"/>
    <lineage>
        <taxon>Bacteria</taxon>
        <taxon>Pseudomonadati</taxon>
        <taxon>Pseudomonadota</taxon>
        <taxon>Gammaproteobacteria</taxon>
        <taxon>Alteromonadales</taxon>
        <taxon>Pseudoalteromonadaceae</taxon>
        <taxon>Pseudoalteromonas</taxon>
    </lineage>
</organism>